<evidence type="ECO:0000259" key="1">
    <source>
        <dbReference type="Pfam" id="PF00308"/>
    </source>
</evidence>
<dbReference type="InterPro" id="IPR017788">
    <property type="entry name" value="Hda"/>
</dbReference>
<dbReference type="NCBIfam" id="TIGR03420">
    <property type="entry name" value="DnaA_homol_Hda"/>
    <property type="match status" value="1"/>
</dbReference>
<feature type="domain" description="Hda lid" evidence="2">
    <location>
        <begin position="164"/>
        <end position="228"/>
    </location>
</feature>
<dbReference type="Proteomes" id="UP001064632">
    <property type="component" value="Chromosome"/>
</dbReference>
<dbReference type="EMBL" id="CP104694">
    <property type="protein sequence ID" value="UXI70643.1"/>
    <property type="molecule type" value="Genomic_DNA"/>
</dbReference>
<dbReference type="Gene3D" id="1.10.8.60">
    <property type="match status" value="1"/>
</dbReference>
<name>A0ABY6BKU8_9GAMM</name>
<dbReference type="InterPro" id="IPR013317">
    <property type="entry name" value="DnaA_dom"/>
</dbReference>
<dbReference type="Gene3D" id="3.40.50.300">
    <property type="entry name" value="P-loop containing nucleotide triphosphate hydrolases"/>
    <property type="match status" value="1"/>
</dbReference>
<proteinExistence type="predicted"/>
<sequence length="234" mass="25096">MVQQLPLGWRWPAQQRFETFFVGTNGAAVAAVQGAATGADTAWVFLHGAEGSGRTHLLIAACHAASEAGLSAQYLPLSALAAPREQAIRGFGGSDVLAVDDVHAIAGEREAEHALFDLYNRCRAEGSTLLFAASAAPGQIGIGLPDLISRLSSCTQATLQTLDDDARRDILRARAEARGMVLDDAVLDFLFSRYARDLGSLGSLLDRLDRESLAAQRRITVPFLRQLLARPEND</sequence>
<reference evidence="3" key="1">
    <citation type="submission" date="2022-09" db="EMBL/GenBank/DDBJ databases">
        <title>Tahibacter sp. nov., isolated from a fresh water.</title>
        <authorList>
            <person name="Baek J.H."/>
            <person name="Lee J.K."/>
            <person name="Kim J.M."/>
            <person name="Jeon C.O."/>
        </authorList>
    </citation>
    <scope>NUCLEOTIDE SEQUENCE</scope>
    <source>
        <strain evidence="3">W38</strain>
    </source>
</reference>
<evidence type="ECO:0000259" key="2">
    <source>
        <dbReference type="Pfam" id="PF22688"/>
    </source>
</evidence>
<dbReference type="InterPro" id="IPR027417">
    <property type="entry name" value="P-loop_NTPase"/>
</dbReference>
<dbReference type="Pfam" id="PF00308">
    <property type="entry name" value="Bac_DnaA"/>
    <property type="match status" value="1"/>
</dbReference>
<organism evidence="3 4">
    <name type="scientific">Tahibacter amnicola</name>
    <dbReference type="NCBI Taxonomy" id="2976241"/>
    <lineage>
        <taxon>Bacteria</taxon>
        <taxon>Pseudomonadati</taxon>
        <taxon>Pseudomonadota</taxon>
        <taxon>Gammaproteobacteria</taxon>
        <taxon>Lysobacterales</taxon>
        <taxon>Rhodanobacteraceae</taxon>
        <taxon>Tahibacter</taxon>
    </lineage>
</organism>
<dbReference type="RefSeq" id="WP_261697588.1">
    <property type="nucleotide sequence ID" value="NZ_CP104694.1"/>
</dbReference>
<dbReference type="SUPFAM" id="SSF52540">
    <property type="entry name" value="P-loop containing nucleoside triphosphate hydrolases"/>
    <property type="match status" value="1"/>
</dbReference>
<keyword evidence="4" id="KW-1185">Reference proteome</keyword>
<feature type="domain" description="Chromosomal replication initiator protein DnaA ATPAse" evidence="1">
    <location>
        <begin position="15"/>
        <end position="150"/>
    </location>
</feature>
<evidence type="ECO:0000313" key="3">
    <source>
        <dbReference type="EMBL" id="UXI70643.1"/>
    </source>
</evidence>
<dbReference type="Pfam" id="PF22688">
    <property type="entry name" value="Hda_lid"/>
    <property type="match status" value="1"/>
</dbReference>
<gene>
    <name evidence="3" type="primary">hda</name>
    <name evidence="3" type="ORF">N4264_07265</name>
</gene>
<dbReference type="PANTHER" id="PTHR30050:SF5">
    <property type="entry name" value="DNAA REGULATORY INACTIVATOR HDA"/>
    <property type="match status" value="1"/>
</dbReference>
<dbReference type="InterPro" id="IPR055199">
    <property type="entry name" value="Hda_lid"/>
</dbReference>
<protein>
    <submittedName>
        <fullName evidence="3">DnaA regulatory inactivator Hda</fullName>
    </submittedName>
</protein>
<dbReference type="PANTHER" id="PTHR30050">
    <property type="entry name" value="CHROMOSOMAL REPLICATION INITIATOR PROTEIN DNAA"/>
    <property type="match status" value="1"/>
</dbReference>
<evidence type="ECO:0000313" key="4">
    <source>
        <dbReference type="Proteomes" id="UP001064632"/>
    </source>
</evidence>
<accession>A0ABY6BKU8</accession>